<evidence type="ECO:0000313" key="1">
    <source>
        <dbReference type="EMBL" id="QJB03950.1"/>
    </source>
</evidence>
<name>A0A6M3MCS0_9ZZZZ</name>
<dbReference type="AlphaFoldDB" id="A0A6M3MCS0"/>
<sequence length="49" mass="6128">MAKRRRVFIKCYIKERECYIGGERMRRTDEEYILDVAKEYYPESFEEIN</sequence>
<dbReference type="EMBL" id="MT143866">
    <property type="protein sequence ID" value="QJB03950.1"/>
    <property type="molecule type" value="Genomic_DNA"/>
</dbReference>
<protein>
    <submittedName>
        <fullName evidence="1">Uncharacterized protein</fullName>
    </submittedName>
</protein>
<reference evidence="1" key="1">
    <citation type="submission" date="2020-03" db="EMBL/GenBank/DDBJ databases">
        <title>The deep terrestrial virosphere.</title>
        <authorList>
            <person name="Holmfeldt K."/>
            <person name="Nilsson E."/>
            <person name="Simone D."/>
            <person name="Lopez-Fernandez M."/>
            <person name="Wu X."/>
            <person name="de Brujin I."/>
            <person name="Lundin D."/>
            <person name="Andersson A."/>
            <person name="Bertilsson S."/>
            <person name="Dopson M."/>
        </authorList>
    </citation>
    <scope>NUCLEOTIDE SEQUENCE</scope>
    <source>
        <strain evidence="1">MM171B00522</strain>
    </source>
</reference>
<organism evidence="1">
    <name type="scientific">viral metagenome</name>
    <dbReference type="NCBI Taxonomy" id="1070528"/>
    <lineage>
        <taxon>unclassified sequences</taxon>
        <taxon>metagenomes</taxon>
        <taxon>organismal metagenomes</taxon>
    </lineage>
</organism>
<gene>
    <name evidence="1" type="ORF">MM171B00522_0030</name>
</gene>
<proteinExistence type="predicted"/>
<accession>A0A6M3MCS0</accession>